<dbReference type="SUPFAM" id="SSF48508">
    <property type="entry name" value="Nuclear receptor ligand-binding domain"/>
    <property type="match status" value="1"/>
</dbReference>
<dbReference type="EMBL" id="JBICCN010000232">
    <property type="protein sequence ID" value="KAL3085004.1"/>
    <property type="molecule type" value="Genomic_DNA"/>
</dbReference>
<dbReference type="FunFam" id="3.30.50.10:FF:000003">
    <property type="entry name" value="Nuclear orphan receptor ROR-beta"/>
    <property type="match status" value="1"/>
</dbReference>
<dbReference type="SMART" id="SM00399">
    <property type="entry name" value="ZnF_C4"/>
    <property type="match status" value="1"/>
</dbReference>
<dbReference type="PANTHER" id="PTHR45805:SF2">
    <property type="entry name" value="NUCLEAR HORMONE RECEPTOR HR3-RELATED"/>
    <property type="match status" value="1"/>
</dbReference>
<sequence>MDHHHHHRFAPPINHSHSSSKTALSPPISSAITSSDTASVAAPSFSSLSIRIHGDQQAQQQQQQQLRHSSHLLLLDDGLRAISNIKKAKVPGKTALPIASTFHELSELKQNIASPSPKPQPHSPSASTASAFAVSEGGSDVSGALFPPSSSATVRVVESAAAVIYPISSSAHSFQSSTELNNELRQLDNAAQIAESAKHKPKCSPTVLPGGVLATTYRKKSNERIVHLGGPGEEPQIEVIPCKVCGDKSSGVHYGVITCEGCKGFFRRSQNAPVNYQCARQKCCTVDRVSRNRCQFCRLKKCLELGMSREAVKFGRMSKKQREKVEDEVRLHKQRNGEFCALSALPPGSSIIAPPGAFPPQQSHPNLSAPPSVGPSTPVGSSSASSAGCRDFKQEFKYSPPSNNAQNVSSASLPLPLYYGHPPGTHPHHAHHQQQHHQQQQQLVHQSNAYHEEEMPSFHTMDGQSSSSAMPLLYQQQPHHALAPISYSPNAAVFSQSGAIHHSAAVPSSSGGYPVTADSSIASAPLNNQSLVSSTVDDDLIKRVDFAYEQAYSAYLNHHLPIDDDPFGTMVDPQQLDRLMNMNRADGWLKFANELTNVTKCIIEFAKMVKEFLELEQDHKIHALKKTTFDLAIIAMAQHYHQQSQTLHVNNLVLPVYQFRCSDRKDEEFGKELISRLQYLSSFQLTSTETALLSAFVLMDQSQAPGMEAFVGQLKSCLGGQLHQRMPDGDEALRQLLEFLPRLRELAKTHRKCLGRFRIQMVDQQSEHQTDRGAAEANVLANFPPLYTELFAGNSD</sequence>
<dbReference type="SUPFAM" id="SSF57716">
    <property type="entry name" value="Glucocorticoid receptor-like (DNA-binding domain)"/>
    <property type="match status" value="1"/>
</dbReference>
<evidence type="ECO:0000256" key="7">
    <source>
        <dbReference type="ARBA" id="ARBA00023163"/>
    </source>
</evidence>
<accession>A0ABD2IYN5</accession>
<dbReference type="PROSITE" id="PS51843">
    <property type="entry name" value="NR_LBD"/>
    <property type="match status" value="1"/>
</dbReference>
<dbReference type="GO" id="GO:0005634">
    <property type="term" value="C:nucleus"/>
    <property type="evidence" value="ECO:0007669"/>
    <property type="project" value="UniProtKB-SubCell"/>
</dbReference>
<proteinExistence type="predicted"/>
<dbReference type="InterPro" id="IPR001723">
    <property type="entry name" value="Nuclear_hrmn_rcpt"/>
</dbReference>
<feature type="region of interest" description="Disordered" evidence="10">
    <location>
        <begin position="1"/>
        <end position="31"/>
    </location>
</feature>
<dbReference type="PRINTS" id="PR00398">
    <property type="entry name" value="STRDHORMONER"/>
</dbReference>
<keyword evidence="5" id="KW-0805">Transcription regulation</keyword>
<feature type="region of interest" description="Disordered" evidence="10">
    <location>
        <begin position="351"/>
        <end position="445"/>
    </location>
</feature>
<dbReference type="PANTHER" id="PTHR45805">
    <property type="entry name" value="NUCLEAR HORMONE RECEPTOR HR3-RELATED"/>
    <property type="match status" value="1"/>
</dbReference>
<organism evidence="13 14">
    <name type="scientific">Heterodera schachtii</name>
    <name type="common">Sugarbeet cyst nematode worm</name>
    <name type="synonym">Tylenchus schachtii</name>
    <dbReference type="NCBI Taxonomy" id="97005"/>
    <lineage>
        <taxon>Eukaryota</taxon>
        <taxon>Metazoa</taxon>
        <taxon>Ecdysozoa</taxon>
        <taxon>Nematoda</taxon>
        <taxon>Chromadorea</taxon>
        <taxon>Rhabditida</taxon>
        <taxon>Tylenchina</taxon>
        <taxon>Tylenchomorpha</taxon>
        <taxon>Tylenchoidea</taxon>
        <taxon>Heteroderidae</taxon>
        <taxon>Heteroderinae</taxon>
        <taxon>Heterodera</taxon>
    </lineage>
</organism>
<reference evidence="13 14" key="1">
    <citation type="submission" date="2024-10" db="EMBL/GenBank/DDBJ databases">
        <authorList>
            <person name="Kim D."/>
        </authorList>
    </citation>
    <scope>NUCLEOTIDE SEQUENCE [LARGE SCALE GENOMIC DNA]</scope>
    <source>
        <strain evidence="13">Taebaek</strain>
    </source>
</reference>
<dbReference type="Proteomes" id="UP001620645">
    <property type="component" value="Unassembled WGS sequence"/>
</dbReference>
<feature type="compositionally biased region" description="Low complexity" evidence="10">
    <location>
        <begin position="436"/>
        <end position="445"/>
    </location>
</feature>
<dbReference type="InterPro" id="IPR044101">
    <property type="entry name" value="NR_DBD_ROR"/>
</dbReference>
<evidence type="ECO:0000256" key="3">
    <source>
        <dbReference type="ARBA" id="ARBA00022771"/>
    </source>
</evidence>
<evidence type="ECO:0008006" key="15">
    <source>
        <dbReference type="Google" id="ProtNLM"/>
    </source>
</evidence>
<feature type="region of interest" description="Disordered" evidence="10">
    <location>
        <begin position="112"/>
        <end position="132"/>
    </location>
</feature>
<evidence type="ECO:0000259" key="11">
    <source>
        <dbReference type="PROSITE" id="PS51030"/>
    </source>
</evidence>
<dbReference type="PROSITE" id="PS51030">
    <property type="entry name" value="NUCLEAR_REC_DBD_2"/>
    <property type="match status" value="1"/>
</dbReference>
<evidence type="ECO:0000256" key="2">
    <source>
        <dbReference type="ARBA" id="ARBA00022723"/>
    </source>
</evidence>
<dbReference type="CDD" id="cd06968">
    <property type="entry name" value="NR_DBD_ROR"/>
    <property type="match status" value="1"/>
</dbReference>
<keyword evidence="9" id="KW-0539">Nucleus</keyword>
<evidence type="ECO:0000256" key="8">
    <source>
        <dbReference type="ARBA" id="ARBA00023170"/>
    </source>
</evidence>
<keyword evidence="3" id="KW-0863">Zinc-finger</keyword>
<evidence type="ECO:0000256" key="10">
    <source>
        <dbReference type="SAM" id="MobiDB-lite"/>
    </source>
</evidence>
<dbReference type="GO" id="GO:0010468">
    <property type="term" value="P:regulation of gene expression"/>
    <property type="evidence" value="ECO:0007669"/>
    <property type="project" value="UniProtKB-ARBA"/>
</dbReference>
<dbReference type="Pfam" id="PF00104">
    <property type="entry name" value="Hormone_recep"/>
    <property type="match status" value="1"/>
</dbReference>
<dbReference type="Pfam" id="PF00105">
    <property type="entry name" value="zf-C4"/>
    <property type="match status" value="1"/>
</dbReference>
<evidence type="ECO:0000256" key="4">
    <source>
        <dbReference type="ARBA" id="ARBA00022833"/>
    </source>
</evidence>
<evidence type="ECO:0000313" key="13">
    <source>
        <dbReference type="EMBL" id="KAL3085004.1"/>
    </source>
</evidence>
<feature type="compositionally biased region" description="Low complexity" evidence="10">
    <location>
        <begin position="369"/>
        <end position="388"/>
    </location>
</feature>
<dbReference type="PROSITE" id="PS00031">
    <property type="entry name" value="NUCLEAR_REC_DBD_1"/>
    <property type="match status" value="1"/>
</dbReference>
<keyword evidence="7" id="KW-0804">Transcription</keyword>
<evidence type="ECO:0000313" key="14">
    <source>
        <dbReference type="Proteomes" id="UP001620645"/>
    </source>
</evidence>
<evidence type="ECO:0000256" key="1">
    <source>
        <dbReference type="ARBA" id="ARBA00004123"/>
    </source>
</evidence>
<comment type="subcellular location">
    <subcellularLocation>
        <location evidence="1">Nucleus</location>
    </subcellularLocation>
</comment>
<feature type="compositionally biased region" description="Basic residues" evidence="10">
    <location>
        <begin position="426"/>
        <end position="435"/>
    </location>
</feature>
<protein>
    <recommendedName>
        <fullName evidence="15">Nuclear hormone receptor HR3</fullName>
    </recommendedName>
</protein>
<keyword evidence="8" id="KW-0675">Receptor</keyword>
<dbReference type="Gene3D" id="1.10.565.10">
    <property type="entry name" value="Retinoid X Receptor"/>
    <property type="match status" value="1"/>
</dbReference>
<gene>
    <name evidence="13" type="ORF">niasHS_010073</name>
</gene>
<keyword evidence="2" id="KW-0479">Metal-binding</keyword>
<evidence type="ECO:0000256" key="6">
    <source>
        <dbReference type="ARBA" id="ARBA00023125"/>
    </source>
</evidence>
<feature type="domain" description="NR LBD" evidence="12">
    <location>
        <begin position="547"/>
        <end position="776"/>
    </location>
</feature>
<dbReference type="InterPro" id="IPR013088">
    <property type="entry name" value="Znf_NHR/GATA"/>
</dbReference>
<dbReference type="InterPro" id="IPR000536">
    <property type="entry name" value="Nucl_hrmn_rcpt_lig-bd"/>
</dbReference>
<dbReference type="InterPro" id="IPR001628">
    <property type="entry name" value="Znf_hrmn_rcpt"/>
</dbReference>
<evidence type="ECO:0000256" key="9">
    <source>
        <dbReference type="ARBA" id="ARBA00023242"/>
    </source>
</evidence>
<comment type="caution">
    <text evidence="13">The sequence shown here is derived from an EMBL/GenBank/DDBJ whole genome shotgun (WGS) entry which is preliminary data.</text>
</comment>
<name>A0ABD2IYN5_HETSC</name>
<dbReference type="InterPro" id="IPR035500">
    <property type="entry name" value="NHR-like_dom_sf"/>
</dbReference>
<keyword evidence="4" id="KW-0862">Zinc</keyword>
<dbReference type="AlphaFoldDB" id="A0ABD2IYN5"/>
<evidence type="ECO:0000259" key="12">
    <source>
        <dbReference type="PROSITE" id="PS51843"/>
    </source>
</evidence>
<dbReference type="Gene3D" id="3.30.50.10">
    <property type="entry name" value="Erythroid Transcription Factor GATA-1, subunit A"/>
    <property type="match status" value="1"/>
</dbReference>
<dbReference type="GO" id="GO:0003677">
    <property type="term" value="F:DNA binding"/>
    <property type="evidence" value="ECO:0007669"/>
    <property type="project" value="UniProtKB-KW"/>
</dbReference>
<keyword evidence="6" id="KW-0238">DNA-binding</keyword>
<feature type="compositionally biased region" description="Low complexity" evidence="10">
    <location>
        <begin position="413"/>
        <end position="423"/>
    </location>
</feature>
<feature type="domain" description="Nuclear receptor" evidence="11">
    <location>
        <begin position="239"/>
        <end position="314"/>
    </location>
</feature>
<keyword evidence="14" id="KW-1185">Reference proteome</keyword>
<dbReference type="PRINTS" id="PR00047">
    <property type="entry name" value="STROIDFINGER"/>
</dbReference>
<dbReference type="GO" id="GO:0008270">
    <property type="term" value="F:zinc ion binding"/>
    <property type="evidence" value="ECO:0007669"/>
    <property type="project" value="UniProtKB-KW"/>
</dbReference>
<feature type="compositionally biased region" description="Polar residues" evidence="10">
    <location>
        <begin position="400"/>
        <end position="412"/>
    </location>
</feature>
<evidence type="ECO:0000256" key="5">
    <source>
        <dbReference type="ARBA" id="ARBA00023015"/>
    </source>
</evidence>